<name>A0AAD7E0A8_9AGAR</name>
<protein>
    <submittedName>
        <fullName evidence="2">Uncharacterized protein</fullName>
    </submittedName>
</protein>
<dbReference type="Proteomes" id="UP001219525">
    <property type="component" value="Unassembled WGS sequence"/>
</dbReference>
<evidence type="ECO:0000313" key="2">
    <source>
        <dbReference type="EMBL" id="KAJ7222459.1"/>
    </source>
</evidence>
<organism evidence="2 3">
    <name type="scientific">Mycena pura</name>
    <dbReference type="NCBI Taxonomy" id="153505"/>
    <lineage>
        <taxon>Eukaryota</taxon>
        <taxon>Fungi</taxon>
        <taxon>Dikarya</taxon>
        <taxon>Basidiomycota</taxon>
        <taxon>Agaricomycotina</taxon>
        <taxon>Agaricomycetes</taxon>
        <taxon>Agaricomycetidae</taxon>
        <taxon>Agaricales</taxon>
        <taxon>Marasmiineae</taxon>
        <taxon>Mycenaceae</taxon>
        <taxon>Mycena</taxon>
    </lineage>
</organism>
<feature type="region of interest" description="Disordered" evidence="1">
    <location>
        <begin position="75"/>
        <end position="101"/>
    </location>
</feature>
<feature type="compositionally biased region" description="Basic and acidic residues" evidence="1">
    <location>
        <begin position="84"/>
        <end position="101"/>
    </location>
</feature>
<evidence type="ECO:0000256" key="1">
    <source>
        <dbReference type="SAM" id="MobiDB-lite"/>
    </source>
</evidence>
<reference evidence="2" key="1">
    <citation type="submission" date="2023-03" db="EMBL/GenBank/DDBJ databases">
        <title>Massive genome expansion in bonnet fungi (Mycena s.s.) driven by repeated elements and novel gene families across ecological guilds.</title>
        <authorList>
            <consortium name="Lawrence Berkeley National Laboratory"/>
            <person name="Harder C.B."/>
            <person name="Miyauchi S."/>
            <person name="Viragh M."/>
            <person name="Kuo A."/>
            <person name="Thoen E."/>
            <person name="Andreopoulos B."/>
            <person name="Lu D."/>
            <person name="Skrede I."/>
            <person name="Drula E."/>
            <person name="Henrissat B."/>
            <person name="Morin E."/>
            <person name="Kohler A."/>
            <person name="Barry K."/>
            <person name="LaButti K."/>
            <person name="Morin E."/>
            <person name="Salamov A."/>
            <person name="Lipzen A."/>
            <person name="Mereny Z."/>
            <person name="Hegedus B."/>
            <person name="Baldrian P."/>
            <person name="Stursova M."/>
            <person name="Weitz H."/>
            <person name="Taylor A."/>
            <person name="Grigoriev I.V."/>
            <person name="Nagy L.G."/>
            <person name="Martin F."/>
            <person name="Kauserud H."/>
        </authorList>
    </citation>
    <scope>NUCLEOTIDE SEQUENCE</scope>
    <source>
        <strain evidence="2">9144</strain>
    </source>
</reference>
<proteinExistence type="predicted"/>
<keyword evidence="3" id="KW-1185">Reference proteome</keyword>
<dbReference type="EMBL" id="JARJCW010000007">
    <property type="protein sequence ID" value="KAJ7222459.1"/>
    <property type="molecule type" value="Genomic_DNA"/>
</dbReference>
<comment type="caution">
    <text evidence="2">The sequence shown here is derived from an EMBL/GenBank/DDBJ whole genome shotgun (WGS) entry which is preliminary data.</text>
</comment>
<accession>A0AAD7E0A8</accession>
<feature type="region of interest" description="Disordered" evidence="1">
    <location>
        <begin position="124"/>
        <end position="143"/>
    </location>
</feature>
<dbReference type="AlphaFoldDB" id="A0AAD7E0A8"/>
<sequence>MYASSSHAAPCAWPIVPMFAVPVGVDPVPQCFLPTSRIVAVPERPVPLVVAQGSRLPELVWGSLSRGTKLLTYGPGVPAPWNAPEDKNPDAAKERDTREPQIPDVRVYVTWEYESKDYQTVIRRPHLPIAPPSAPRQSSRVVE</sequence>
<gene>
    <name evidence="2" type="ORF">GGX14DRAFT_663849</name>
</gene>
<evidence type="ECO:0000313" key="3">
    <source>
        <dbReference type="Proteomes" id="UP001219525"/>
    </source>
</evidence>